<comment type="caution">
    <text evidence="1">The sequence shown here is derived from an EMBL/GenBank/DDBJ whole genome shotgun (WGS) entry which is preliminary data.</text>
</comment>
<sequence>METSINVAFPFDIEIRGKMFVVDCIGGTITCDGENVTLAQLLFWYHNNRDWVVVTEDKRLRFSKRKSFKTMSEAVSKMEYFVAMYADNDGVHLFSYKSEPKALKALEQFLDYCIDSGISTSNRISDNVFLNWLDTYANTVSFNSFSLSGVLLTIDCRSDDSQKYVSVRRNVYKYLEKISGYVENRGVEPFELRLVE</sequence>
<evidence type="ECO:0000313" key="2">
    <source>
        <dbReference type="Proteomes" id="UP000564425"/>
    </source>
</evidence>
<accession>A0A7J9P1B3</accession>
<dbReference type="Proteomes" id="UP000564425">
    <property type="component" value="Unassembled WGS sequence"/>
</dbReference>
<evidence type="ECO:0000313" key="1">
    <source>
        <dbReference type="EMBL" id="MBA2851816.1"/>
    </source>
</evidence>
<proteinExistence type="predicted"/>
<protein>
    <submittedName>
        <fullName evidence="1">Uncharacterized protein</fullName>
    </submittedName>
</protein>
<organism evidence="1 2">
    <name type="scientific">Methanococcus maripaludis</name>
    <name type="common">Methanococcus deltae</name>
    <dbReference type="NCBI Taxonomy" id="39152"/>
    <lineage>
        <taxon>Archaea</taxon>
        <taxon>Methanobacteriati</taxon>
        <taxon>Methanobacteriota</taxon>
        <taxon>Methanomada group</taxon>
        <taxon>Methanococci</taxon>
        <taxon>Methanococcales</taxon>
        <taxon>Methanococcaceae</taxon>
        <taxon>Methanococcus</taxon>
    </lineage>
</organism>
<name>A0A7J9P1B3_METMI</name>
<reference evidence="1 2" key="1">
    <citation type="submission" date="2020-07" db="EMBL/GenBank/DDBJ databases">
        <title>Genomic Encyclopedia of Type Strains, Phase IV (KMG-V): Genome sequencing to study the core and pangenomes of soil and plant-associated prokaryotes.</title>
        <authorList>
            <person name="Whitman W."/>
        </authorList>
    </citation>
    <scope>NUCLEOTIDE SEQUENCE [LARGE SCALE GENOMIC DNA]</scope>
    <source>
        <strain evidence="1 2">A1</strain>
    </source>
</reference>
<dbReference type="AlphaFoldDB" id="A0A7J9P1B3"/>
<dbReference type="RefSeq" id="WP_181501635.1">
    <property type="nucleotide sequence ID" value="NZ_JACDUH010000003.1"/>
</dbReference>
<dbReference type="EMBL" id="JACDUH010000003">
    <property type="protein sequence ID" value="MBA2851816.1"/>
    <property type="molecule type" value="Genomic_DNA"/>
</dbReference>
<gene>
    <name evidence="1" type="ORF">HNP86_001975</name>
</gene>